<keyword evidence="2" id="KW-1185">Reference proteome</keyword>
<dbReference type="KEGG" id="mbry:B1812_08600"/>
<dbReference type="AlphaFoldDB" id="A0A1W6MU50"/>
<dbReference type="InterPro" id="IPR017030">
    <property type="entry name" value="Vir_effector_SfrC"/>
</dbReference>
<dbReference type="Pfam" id="PF10139">
    <property type="entry name" value="Virul_Fac"/>
    <property type="match status" value="1"/>
</dbReference>
<name>A0A1W6MU50_9HYPH</name>
<dbReference type="OrthoDB" id="1060501at2"/>
<evidence type="ECO:0000313" key="2">
    <source>
        <dbReference type="Proteomes" id="UP000193978"/>
    </source>
</evidence>
<gene>
    <name evidence="1" type="ORF">B1812_08600</name>
</gene>
<dbReference type="EMBL" id="CP019948">
    <property type="protein sequence ID" value="ARN81130.1"/>
    <property type="molecule type" value="Genomic_DNA"/>
</dbReference>
<proteinExistence type="predicted"/>
<dbReference type="PIRSF" id="PIRSF034586">
    <property type="entry name" value="Vir_effector_SfrC"/>
    <property type="match status" value="1"/>
</dbReference>
<evidence type="ECO:0000313" key="1">
    <source>
        <dbReference type="EMBL" id="ARN81130.1"/>
    </source>
</evidence>
<dbReference type="Proteomes" id="UP000193978">
    <property type="component" value="Chromosome"/>
</dbReference>
<sequence length="865" mass="95796">MVDAELAKACDSAAQAATEALDWINLAKNEKTLGHERAFLERTIRNEAYRLRRLARSLDRPMCVGVFGPSQAGKSYLVSVLGRKGETLIALFDDPNRPEVDFIRDINPFGEKEATGLVTRFSINPPKTPPGFPVALRLLTQTDVLKILCNSYFFDGDLEAETALSPDDIGKHLASFDARLRGGYADVLREEDIWDVEEYFQRQLRRAEAKLFAPFWPRFAALAPRLEISDRAELFSILWGGHRELTELFLTLLESLSKLGFAEDAFCALDALTPAATGILNVETLAGLGVANAETMEISAGGKTLSLPRAVVTALAAELRMTMKEAPWPFFDHTDLLDFPGYRSRTPTNLTKYLREAGSGALKELFLRGKVDYLFQRYTAEQELTSMLLCLRPSNLEVATLPAIIEEWIGATHGASPEARKGRPQLLFFILTMFDQHLSETVVSAGEDVDPGIRFQARLEASLLKPFAKMADSWPRRWTPEEPFKNCFWIRNPNYKAEGVIQYEGRREVGVLPQKVERIAQLRAAHARAPEVIEHFRDPDRAFDEVMRLNDGGVSYLAAALEQVCKPGMKEAQARNRMSDLKQRMFDTLAPHYVPTDAERRVAERTVVADAVLDDFAECVQRQAFGTFLRGMCVDRGDLVEAFYEARLSGALSESGAEPSGETKPAAPRKQESLSAIIKRLGKPELQPAAAPVNPAAAASRPRAARYEGLAQAAMQLWSKSVHDACDDLAFAEATGVPPKALKEIATELLATARRKGLEASLRVAISDATHIETTEQAAAKATIIAERLINRFVSTLGVDQAARDTRFDASGIGEHPTDFRQEFFLTWLKSFYDQTIANALSSDGLILDPEQNARLGEILKGFSG</sequence>
<evidence type="ECO:0008006" key="3">
    <source>
        <dbReference type="Google" id="ProtNLM"/>
    </source>
</evidence>
<reference evidence="1 2" key="1">
    <citation type="submission" date="2017-02" db="EMBL/GenBank/DDBJ databases">
        <authorList>
            <person name="Peterson S.W."/>
        </authorList>
    </citation>
    <scope>NUCLEOTIDE SEQUENCE [LARGE SCALE GENOMIC DNA]</scope>
    <source>
        <strain evidence="1 2">S285</strain>
    </source>
</reference>
<protein>
    <recommendedName>
        <fullName evidence="3">Virulence factor SrfC-like protein</fullName>
    </recommendedName>
</protein>
<accession>A0A1W6MU50</accession>
<dbReference type="STRING" id="655015.B1812_08600"/>
<dbReference type="RefSeq" id="WP_085771217.1">
    <property type="nucleotide sequence ID" value="NZ_AP027149.1"/>
</dbReference>
<organism evidence="1 2">
    <name type="scientific">Methylocystis bryophila</name>
    <dbReference type="NCBI Taxonomy" id="655015"/>
    <lineage>
        <taxon>Bacteria</taxon>
        <taxon>Pseudomonadati</taxon>
        <taxon>Pseudomonadota</taxon>
        <taxon>Alphaproteobacteria</taxon>
        <taxon>Hyphomicrobiales</taxon>
        <taxon>Methylocystaceae</taxon>
        <taxon>Methylocystis</taxon>
    </lineage>
</organism>